<dbReference type="EMBL" id="JAAVXB010000012">
    <property type="protein sequence ID" value="NKF24145.1"/>
    <property type="molecule type" value="Genomic_DNA"/>
</dbReference>
<dbReference type="InterPro" id="IPR015168">
    <property type="entry name" value="SsuA/THI5"/>
</dbReference>
<evidence type="ECO:0000313" key="3">
    <source>
        <dbReference type="EMBL" id="NKF24145.1"/>
    </source>
</evidence>
<organism evidence="3 4">
    <name type="scientific">Solimonas marina</name>
    <dbReference type="NCBI Taxonomy" id="2714601"/>
    <lineage>
        <taxon>Bacteria</taxon>
        <taxon>Pseudomonadati</taxon>
        <taxon>Pseudomonadota</taxon>
        <taxon>Gammaproteobacteria</taxon>
        <taxon>Nevskiales</taxon>
        <taxon>Nevskiaceae</taxon>
        <taxon>Solimonas</taxon>
    </lineage>
</organism>
<dbReference type="Gene3D" id="3.40.190.10">
    <property type="entry name" value="Periplasmic binding protein-like II"/>
    <property type="match status" value="3"/>
</dbReference>
<reference evidence="3" key="1">
    <citation type="submission" date="2020-03" db="EMBL/GenBank/DDBJ databases">
        <title>Solimonas marina sp. nov., isolated from deep seawater of the Pacific Ocean.</title>
        <authorList>
            <person name="Liu X."/>
            <person name="Lai Q."/>
            <person name="Sun F."/>
            <person name="Gai Y."/>
            <person name="Li G."/>
            <person name="Shao Z."/>
        </authorList>
    </citation>
    <scope>NUCLEOTIDE SEQUENCE</scope>
    <source>
        <strain evidence="3">C16B3</strain>
    </source>
</reference>
<dbReference type="SUPFAM" id="SSF53850">
    <property type="entry name" value="Periplasmic binding protein-like II"/>
    <property type="match status" value="1"/>
</dbReference>
<feature type="domain" description="SsuA/THI5-like" evidence="2">
    <location>
        <begin position="50"/>
        <end position="134"/>
    </location>
</feature>
<sequence length="319" mass="35323">MTEKLSIVLGRHGQVQDLRDRRVTVPGFELEFTEVKRMPDAYRAMARTQPYDVCEMAPTSYLMARAAGAPITALPLPMTRRFRHKGLQRLRSSDIRGPKDLEGRTIGVRAYSVTAATWTRGILADDYGLDSGKVHWLTEEDENVEGTVLPANVRRITAGETLGAMMMRGEIDAGFAGLAGLGAGLESELVDVVPDAATREPDWFRRTGIYPLHGVIVVRNDVLTRHPRLPLVLFDAFMQAKENYLARVRSGEAAAAEDQRYMKLAELVGDPLPYGLDENRASFAALVRYAHRQGLIPSEPPLEAAFPDPRTPATQRKTA</sequence>
<dbReference type="Proteomes" id="UP000653472">
    <property type="component" value="Unassembled WGS sequence"/>
</dbReference>
<evidence type="ECO:0000256" key="1">
    <source>
        <dbReference type="SAM" id="MobiDB-lite"/>
    </source>
</evidence>
<name>A0A969WDN4_9GAMM</name>
<evidence type="ECO:0000259" key="2">
    <source>
        <dbReference type="Pfam" id="PF09084"/>
    </source>
</evidence>
<comment type="caution">
    <text evidence="3">The sequence shown here is derived from an EMBL/GenBank/DDBJ whole genome shotgun (WGS) entry which is preliminary data.</text>
</comment>
<feature type="region of interest" description="Disordered" evidence="1">
    <location>
        <begin position="298"/>
        <end position="319"/>
    </location>
</feature>
<gene>
    <name evidence="3" type="ORF">G7Y82_17670</name>
</gene>
<dbReference type="AlphaFoldDB" id="A0A969WDN4"/>
<dbReference type="RefSeq" id="WP_168149474.1">
    <property type="nucleotide sequence ID" value="NZ_JAAVXB010000012.1"/>
</dbReference>
<accession>A0A969WDN4</accession>
<dbReference type="Pfam" id="PF09084">
    <property type="entry name" value="NMT1"/>
    <property type="match status" value="1"/>
</dbReference>
<protein>
    <submittedName>
        <fullName evidence="3">ABC transporter substrate-binding protein</fullName>
    </submittedName>
</protein>
<evidence type="ECO:0000313" key="4">
    <source>
        <dbReference type="Proteomes" id="UP000653472"/>
    </source>
</evidence>
<keyword evidence="4" id="KW-1185">Reference proteome</keyword>
<proteinExistence type="predicted"/>